<sequence>MTFVSPPHPQTDADREYLTSLIPLFRNFPENFEFPLATDPDYEVPVNTLYCFVTGMIICGFTTIIVLLRFWVRAKVMESFGTDDWVMVPTFLCYCVFNVVNIWGVFGTGFGYHVYDNSKRDISTFLAAEYLHVIFSFATLHLCRISIQHLLLRLTLKSSTFQRRYLFALLAVSYLFFLATIFVQIFQCGVPASKAFDLKANFDGTCITLKSLTVYGVMMSGHIILDGFTIFPPLLVLFRLPMSTVKKFNLGFLLILSCITMVCSGVRPFIFFKIMVNSYDISWNGTAVAFWGIMETSIALIIASLPALNRSIVKFIGLDHLLSDSSGQESLSDRLRLNRNVYRGPSKFVRYTADATSYDATRNYLELGSLGGSKSDERLQRPSSDKKYPRIRVERSYHLTEERASVLELEREEDEEATMAKDTITRPVRVKVSERIKAPSSRDEDELLTERV</sequence>
<keyword evidence="3 7" id="KW-1133">Transmembrane helix</keyword>
<feature type="transmembrane region" description="Helical" evidence="7">
    <location>
        <begin position="165"/>
        <end position="186"/>
    </location>
</feature>
<dbReference type="InterPro" id="IPR049326">
    <property type="entry name" value="Rhodopsin_dom_fungi"/>
</dbReference>
<feature type="region of interest" description="Disordered" evidence="6">
    <location>
        <begin position="433"/>
        <end position="452"/>
    </location>
</feature>
<feature type="transmembrane region" description="Helical" evidence="7">
    <location>
        <begin position="126"/>
        <end position="145"/>
    </location>
</feature>
<comment type="subcellular location">
    <subcellularLocation>
        <location evidence="1">Membrane</location>
        <topology evidence="1">Multi-pass membrane protein</topology>
    </subcellularLocation>
</comment>
<proteinExistence type="inferred from homology"/>
<dbReference type="InterPro" id="IPR052337">
    <property type="entry name" value="SAT4-like"/>
</dbReference>
<gene>
    <name evidence="9" type="ORF">TWF696_007228</name>
</gene>
<evidence type="ECO:0000313" key="10">
    <source>
        <dbReference type="Proteomes" id="UP001375240"/>
    </source>
</evidence>
<comment type="caution">
    <text evidence="9">The sequence shown here is derived from an EMBL/GenBank/DDBJ whole genome shotgun (WGS) entry which is preliminary data.</text>
</comment>
<dbReference type="Pfam" id="PF20684">
    <property type="entry name" value="Fung_rhodopsin"/>
    <property type="match status" value="1"/>
</dbReference>
<dbReference type="AlphaFoldDB" id="A0AAV9US11"/>
<keyword evidence="4 7" id="KW-0472">Membrane</keyword>
<evidence type="ECO:0000256" key="2">
    <source>
        <dbReference type="ARBA" id="ARBA00022692"/>
    </source>
</evidence>
<name>A0AAV9US11_9PEZI</name>
<accession>A0AAV9US11</accession>
<dbReference type="Proteomes" id="UP001375240">
    <property type="component" value="Unassembled WGS sequence"/>
</dbReference>
<dbReference type="PANTHER" id="PTHR33048:SF47">
    <property type="entry name" value="INTEGRAL MEMBRANE PROTEIN-RELATED"/>
    <property type="match status" value="1"/>
</dbReference>
<evidence type="ECO:0000256" key="6">
    <source>
        <dbReference type="SAM" id="MobiDB-lite"/>
    </source>
</evidence>
<feature type="domain" description="Rhodopsin" evidence="8">
    <location>
        <begin position="68"/>
        <end position="312"/>
    </location>
</feature>
<dbReference type="GO" id="GO:0016020">
    <property type="term" value="C:membrane"/>
    <property type="evidence" value="ECO:0007669"/>
    <property type="project" value="UniProtKB-SubCell"/>
</dbReference>
<feature type="transmembrane region" description="Helical" evidence="7">
    <location>
        <begin position="47"/>
        <end position="72"/>
    </location>
</feature>
<dbReference type="PANTHER" id="PTHR33048">
    <property type="entry name" value="PTH11-LIKE INTEGRAL MEMBRANE PROTEIN (AFU_ORTHOLOGUE AFUA_5G11245)"/>
    <property type="match status" value="1"/>
</dbReference>
<organism evidence="9 10">
    <name type="scientific">Orbilia brochopaga</name>
    <dbReference type="NCBI Taxonomy" id="3140254"/>
    <lineage>
        <taxon>Eukaryota</taxon>
        <taxon>Fungi</taxon>
        <taxon>Dikarya</taxon>
        <taxon>Ascomycota</taxon>
        <taxon>Pezizomycotina</taxon>
        <taxon>Orbiliomycetes</taxon>
        <taxon>Orbiliales</taxon>
        <taxon>Orbiliaceae</taxon>
        <taxon>Orbilia</taxon>
    </lineage>
</organism>
<keyword evidence="2 7" id="KW-0812">Transmembrane</keyword>
<protein>
    <recommendedName>
        <fullName evidence="8">Rhodopsin domain-containing protein</fullName>
    </recommendedName>
</protein>
<evidence type="ECO:0000256" key="4">
    <source>
        <dbReference type="ARBA" id="ARBA00023136"/>
    </source>
</evidence>
<evidence type="ECO:0000259" key="8">
    <source>
        <dbReference type="Pfam" id="PF20684"/>
    </source>
</evidence>
<feature type="transmembrane region" description="Helical" evidence="7">
    <location>
        <begin position="84"/>
        <end position="106"/>
    </location>
</feature>
<keyword evidence="10" id="KW-1185">Reference proteome</keyword>
<comment type="similarity">
    <text evidence="5">Belongs to the SAT4 family.</text>
</comment>
<evidence type="ECO:0000313" key="9">
    <source>
        <dbReference type="EMBL" id="KAK6347149.1"/>
    </source>
</evidence>
<evidence type="ECO:0000256" key="7">
    <source>
        <dbReference type="SAM" id="Phobius"/>
    </source>
</evidence>
<evidence type="ECO:0000256" key="1">
    <source>
        <dbReference type="ARBA" id="ARBA00004141"/>
    </source>
</evidence>
<feature type="transmembrane region" description="Helical" evidence="7">
    <location>
        <begin position="219"/>
        <end position="238"/>
    </location>
</feature>
<evidence type="ECO:0000256" key="5">
    <source>
        <dbReference type="ARBA" id="ARBA00038359"/>
    </source>
</evidence>
<reference evidence="9 10" key="1">
    <citation type="submission" date="2019-10" db="EMBL/GenBank/DDBJ databases">
        <authorList>
            <person name="Palmer J.M."/>
        </authorList>
    </citation>
    <scope>NUCLEOTIDE SEQUENCE [LARGE SCALE GENOMIC DNA]</scope>
    <source>
        <strain evidence="9 10">TWF696</strain>
    </source>
</reference>
<evidence type="ECO:0000256" key="3">
    <source>
        <dbReference type="ARBA" id="ARBA00022989"/>
    </source>
</evidence>
<feature type="transmembrane region" description="Helical" evidence="7">
    <location>
        <begin position="250"/>
        <end position="276"/>
    </location>
</feature>
<feature type="transmembrane region" description="Helical" evidence="7">
    <location>
        <begin position="288"/>
        <end position="308"/>
    </location>
</feature>
<dbReference type="EMBL" id="JAVHNQ010000005">
    <property type="protein sequence ID" value="KAK6347149.1"/>
    <property type="molecule type" value="Genomic_DNA"/>
</dbReference>